<dbReference type="Gene3D" id="2.60.120.260">
    <property type="entry name" value="Galactose-binding domain-like"/>
    <property type="match status" value="1"/>
</dbReference>
<dbReference type="EMBL" id="JACHMM010000001">
    <property type="protein sequence ID" value="MBB5791782.1"/>
    <property type="molecule type" value="Genomic_DNA"/>
</dbReference>
<evidence type="ECO:0000313" key="3">
    <source>
        <dbReference type="Proteomes" id="UP000542813"/>
    </source>
</evidence>
<feature type="region of interest" description="Disordered" evidence="1">
    <location>
        <begin position="379"/>
        <end position="398"/>
    </location>
</feature>
<gene>
    <name evidence="2" type="ORF">HD601_006357</name>
</gene>
<sequence length="1298" mass="136989">MIFDLRLVAYSPNGARLGVLDFPYDLKAALPLNDVSALDVTYIRGMKGSEWLDDFCEVGLEMSAGDEWAEVHNGRFLRLAWDADHLDRSKAFKASMPGYSWLLSKATVRAGGTMNADGQRQFTAATPGQIMRTLILEAQARGALPGMAMDISNASDSDGEPWETEMTIAYAVGTPLDQVLNAMAEQGVIDWNFWGRELHMYNPGTILNRDLTTGPNPVNLRSGIDVITAPDKGDASNLLHRALVLGDDGLTVEVTNPSAVDPWGDFEVTLQQSGVTDAGMATLLAQQALKAGEREQIEMTRDLLFEGRWVPYRDYRVGDTVYAPGVDGAKSAVRILQITLAKNSEGLISGNLTLNNRFVERSLRAAKRARALAGGVVVGGGSGGRPAPEGQDKRTPSAPAGLVVGSSGYIDSNGNPRGLVEATWAPVSTATDGTAMDIQRYEVWGRLNVLGAEWSLRGGSTATFIAMSPYNPGEEWAFRVRAIGLYATTPGEWSDQVVVTIENDTDPPPQPSAPVLSARLGVVRVDWDGLTFEGEEMPSDLDLVEVHASLDEDFTASPATMVDGFVGDRSTMVLSDLPYNDDVWVQFIAVDRAGNRSDPSDKSSIEVTPLVDTDLIGEIIDGANIIDGTLVASDKIVGNSITGGLIQALAIEAGHIAANAITADKIAAGAITTDKLSVGSVAPTHLAGVGVNRVADPGFEDTAYWTSVIAGDTALDAAVGGTWQQNSNAFHGGQYSIECLPFTGSSTMFLTPWVPAPSSRRVYIAGWVRTAGSGGITGASSFAAIFIQYRDAAGTLFFASQQIGLTGTTFDWTRAERTVTLPADTVDYRAYIGVRNHSGNSGRYLFDDVTIQDAIGQDSTNRVQIDPSGMRVYSGTTERIRLDVNGLEAFDNSGNKTVDVDSATGRTVITGSFRTGFVEPYLAIDESALENPGLYVHYVGSSALDTRPNLIGFEVGSGVPAIRLNAGLVSSGHTPQSAQIAANGDWSIGSVTRTATLAAASADSTGTWWMGDARIGTGTAVSGTAAGSWLVGGSRTTAVSAAHGDDDNWWLGYVRNASSTAVSGGRSGDWWIGPSFTNEVTARAYSDVDGNWGIGTNGGARIHGFAGASGDLNLTSNGTIWAVGDFNVSGAAGSGVKAFYIEHPTKVGYGLRHVSTESPLAGVEYWGTGELDGSGQATVELPDYFDALTRPDTRAVLVGGLGAPAAIAAGDVEGNTFTVEGAPGQRFSWLVKAGRRNAEFEVEGYWEAPGPVPGFDLPPESPELSTEHPTLSDTAVPEPSNAGGIPTTTANLQEVEPQ</sequence>
<comment type="caution">
    <text evidence="2">The sequence shown here is derived from an EMBL/GenBank/DDBJ whole genome shotgun (WGS) entry which is preliminary data.</text>
</comment>
<proteinExistence type="predicted"/>
<evidence type="ECO:0008006" key="4">
    <source>
        <dbReference type="Google" id="ProtNLM"/>
    </source>
</evidence>
<feature type="region of interest" description="Disordered" evidence="1">
    <location>
        <begin position="1249"/>
        <end position="1298"/>
    </location>
</feature>
<keyword evidence="3" id="KW-1185">Reference proteome</keyword>
<name>A0A7W9GXF6_9ACTN</name>
<dbReference type="RefSeq" id="WP_184828826.1">
    <property type="nucleotide sequence ID" value="NZ_JACHMM010000001.1"/>
</dbReference>
<dbReference type="Proteomes" id="UP000542813">
    <property type="component" value="Unassembled WGS sequence"/>
</dbReference>
<evidence type="ECO:0000313" key="2">
    <source>
        <dbReference type="EMBL" id="MBB5791782.1"/>
    </source>
</evidence>
<protein>
    <recommendedName>
        <fullName evidence="4">Fibronectin type-III domain-containing protein</fullName>
    </recommendedName>
</protein>
<feature type="compositionally biased region" description="Polar residues" evidence="1">
    <location>
        <begin position="1263"/>
        <end position="1273"/>
    </location>
</feature>
<evidence type="ECO:0000256" key="1">
    <source>
        <dbReference type="SAM" id="MobiDB-lite"/>
    </source>
</evidence>
<organism evidence="2 3">
    <name type="scientific">Jiangella mangrovi</name>
    <dbReference type="NCBI Taxonomy" id="1524084"/>
    <lineage>
        <taxon>Bacteria</taxon>
        <taxon>Bacillati</taxon>
        <taxon>Actinomycetota</taxon>
        <taxon>Actinomycetes</taxon>
        <taxon>Jiangellales</taxon>
        <taxon>Jiangellaceae</taxon>
        <taxon>Jiangella</taxon>
    </lineage>
</organism>
<accession>A0A7W9GXF6</accession>
<reference evidence="2 3" key="1">
    <citation type="submission" date="2020-08" db="EMBL/GenBank/DDBJ databases">
        <title>Sequencing the genomes of 1000 actinobacteria strains.</title>
        <authorList>
            <person name="Klenk H.-P."/>
        </authorList>
    </citation>
    <scope>NUCLEOTIDE SEQUENCE [LARGE SCALE GENOMIC DNA]</scope>
    <source>
        <strain evidence="2 3">DSM 102122</strain>
    </source>
</reference>